<dbReference type="Gene3D" id="3.90.105.20">
    <property type="match status" value="1"/>
</dbReference>
<evidence type="ECO:0000313" key="8">
    <source>
        <dbReference type="EMBL" id="TGZ82776.1"/>
    </source>
</evidence>
<dbReference type="FunFam" id="3.30.70.1730:FF:000005">
    <property type="entry name" value="Ribosome assembly factor mrt4"/>
    <property type="match status" value="1"/>
</dbReference>
<dbReference type="PANTHER" id="PTHR45841">
    <property type="entry name" value="MRNA TURNOVER PROTEIN 4 MRTO4"/>
    <property type="match status" value="1"/>
</dbReference>
<dbReference type="GO" id="GO:0030687">
    <property type="term" value="C:preribosome, large subunit precursor"/>
    <property type="evidence" value="ECO:0007669"/>
    <property type="project" value="TreeGrafter"/>
</dbReference>
<dbReference type="Proteomes" id="UP000298138">
    <property type="component" value="Unassembled WGS sequence"/>
</dbReference>
<comment type="similarity">
    <text evidence="2 6">Belongs to the universal ribosomal protein uL10 family.</text>
</comment>
<dbReference type="FunCoup" id="A0A4S2N1D7">
    <property type="interactions" value="1059"/>
</dbReference>
<dbReference type="Pfam" id="PF00466">
    <property type="entry name" value="Ribosomal_L10"/>
    <property type="match status" value="1"/>
</dbReference>
<dbReference type="InterPro" id="IPR001790">
    <property type="entry name" value="Ribosomal_uL10"/>
</dbReference>
<dbReference type="PANTHER" id="PTHR45841:SF1">
    <property type="entry name" value="MRNA TURNOVER PROTEIN 4 HOMOLOG"/>
    <property type="match status" value="1"/>
</dbReference>
<comment type="function">
    <text evidence="1 6">Component of the ribosome assembly machinery. Nuclear paralog of the ribosomal protein P0, it binds pre-60S subunits at an early stage of assembly in the nucleolus, and is replaced by P0 in cytoplasmic pre-60S subunits and mature 80S ribosomes.</text>
</comment>
<keyword evidence="5 6" id="KW-0539">Nucleus</keyword>
<dbReference type="GO" id="GO:0005737">
    <property type="term" value="C:cytoplasm"/>
    <property type="evidence" value="ECO:0007669"/>
    <property type="project" value="UniProtKB-SubCell"/>
</dbReference>
<accession>A0A4S2N1D7</accession>
<keyword evidence="6" id="KW-0690">Ribosome biogenesis</keyword>
<comment type="subcellular location">
    <subcellularLocation>
        <location evidence="6">Cytoplasm</location>
    </subcellularLocation>
    <subcellularLocation>
        <location evidence="6">Nucleus</location>
        <location evidence="6">Nucleolus</location>
    </subcellularLocation>
</comment>
<dbReference type="STRING" id="341454.A0A4S2N1D7"/>
<organism evidence="8 9">
    <name type="scientific">Ascodesmis nigricans</name>
    <dbReference type="NCBI Taxonomy" id="341454"/>
    <lineage>
        <taxon>Eukaryota</taxon>
        <taxon>Fungi</taxon>
        <taxon>Dikarya</taxon>
        <taxon>Ascomycota</taxon>
        <taxon>Pezizomycotina</taxon>
        <taxon>Pezizomycetes</taxon>
        <taxon>Pezizales</taxon>
        <taxon>Ascodesmidaceae</taxon>
        <taxon>Ascodesmis</taxon>
    </lineage>
</organism>
<reference evidence="8 9" key="1">
    <citation type="submission" date="2019-04" db="EMBL/GenBank/DDBJ databases">
        <title>Comparative genomics and transcriptomics to analyze fruiting body development in filamentous ascomycetes.</title>
        <authorList>
            <consortium name="DOE Joint Genome Institute"/>
            <person name="Lutkenhaus R."/>
            <person name="Traeger S."/>
            <person name="Breuer J."/>
            <person name="Kuo A."/>
            <person name="Lipzen A."/>
            <person name="Pangilinan J."/>
            <person name="Dilworth D."/>
            <person name="Sandor L."/>
            <person name="Poggeler S."/>
            <person name="Barry K."/>
            <person name="Grigoriev I.V."/>
            <person name="Nowrousian M."/>
        </authorList>
    </citation>
    <scope>NUCLEOTIDE SEQUENCE [LARGE SCALE GENOMIC DNA]</scope>
    <source>
        <strain evidence="8 9">CBS 389.68</strain>
    </source>
</reference>
<evidence type="ECO:0000256" key="1">
    <source>
        <dbReference type="ARBA" id="ARBA00004046"/>
    </source>
</evidence>
<protein>
    <recommendedName>
        <fullName evidence="6">Ribosome assembly factor mrt4</fullName>
    </recommendedName>
</protein>
<dbReference type="InterPro" id="IPR051742">
    <property type="entry name" value="Ribosome_Assembly_uL10"/>
</dbReference>
<sequence length="232" mass="26178">MPRSRRNKVVSLTQTAKKPLRENNARLLEQVQECVDLYPRIFVFSVENMRNTYLKEVRSELSDSRLFFGKTKVMQKSLCPSGPPSPETALHPGLDRLAPYLTGSVGLLFTPRPTSEVLEFFETFSRSDYARMGHISPIELIIPAGVVGYSPEEPLPHSMETTVRALGMPTKLNKGKVWLDQDYVVCREGEKLDQKQAALLKVFGRETAEFEVQVLAGWEKEGGEVKAYGKEE</sequence>
<dbReference type="GO" id="GO:0000027">
    <property type="term" value="P:ribosomal large subunit assembly"/>
    <property type="evidence" value="ECO:0007669"/>
    <property type="project" value="InterPro"/>
</dbReference>
<dbReference type="GO" id="GO:0000956">
    <property type="term" value="P:nuclear-transcribed mRNA catabolic process"/>
    <property type="evidence" value="ECO:0007669"/>
    <property type="project" value="TreeGrafter"/>
</dbReference>
<evidence type="ECO:0000259" key="7">
    <source>
        <dbReference type="Pfam" id="PF17777"/>
    </source>
</evidence>
<proteinExistence type="inferred from homology"/>
<comment type="subunit">
    <text evidence="3 6">Associates with the pre-60S ribosomal particle.</text>
</comment>
<dbReference type="Gene3D" id="3.30.70.1730">
    <property type="match status" value="1"/>
</dbReference>
<dbReference type="InterPro" id="IPR040637">
    <property type="entry name" value="Ribosomal_uL10-like_insert"/>
</dbReference>
<evidence type="ECO:0000256" key="5">
    <source>
        <dbReference type="ARBA" id="ARBA00023242"/>
    </source>
</evidence>
<evidence type="ECO:0000256" key="4">
    <source>
        <dbReference type="ARBA" id="ARBA00022490"/>
    </source>
</evidence>
<name>A0A4S2N1D7_9PEZI</name>
<feature type="domain" description="Large ribosomal subunit protein uL10-like insertion" evidence="7">
    <location>
        <begin position="130"/>
        <end position="204"/>
    </location>
</feature>
<keyword evidence="4 6" id="KW-0963">Cytoplasm</keyword>
<gene>
    <name evidence="8" type="ORF">EX30DRAFT_339055</name>
</gene>
<dbReference type="InterPro" id="IPR043141">
    <property type="entry name" value="Ribosomal_uL10-like_sf"/>
</dbReference>
<dbReference type="Pfam" id="PF17777">
    <property type="entry name" value="RL10P_insert"/>
    <property type="match status" value="1"/>
</dbReference>
<evidence type="ECO:0000256" key="6">
    <source>
        <dbReference type="RuleBase" id="RU364039"/>
    </source>
</evidence>
<evidence type="ECO:0000256" key="2">
    <source>
        <dbReference type="ARBA" id="ARBA00008889"/>
    </source>
</evidence>
<dbReference type="CDD" id="cd05796">
    <property type="entry name" value="Ribosomal_P0_like"/>
    <property type="match status" value="1"/>
</dbReference>
<dbReference type="GO" id="GO:0003723">
    <property type="term" value="F:RNA binding"/>
    <property type="evidence" value="ECO:0007669"/>
    <property type="project" value="TreeGrafter"/>
</dbReference>
<evidence type="ECO:0000256" key="3">
    <source>
        <dbReference type="ARBA" id="ARBA00011117"/>
    </source>
</evidence>
<dbReference type="EMBL" id="ML220114">
    <property type="protein sequence ID" value="TGZ82776.1"/>
    <property type="molecule type" value="Genomic_DNA"/>
</dbReference>
<dbReference type="InParanoid" id="A0A4S2N1D7"/>
<dbReference type="GO" id="GO:0005730">
    <property type="term" value="C:nucleolus"/>
    <property type="evidence" value="ECO:0007669"/>
    <property type="project" value="UniProtKB-SubCell"/>
</dbReference>
<dbReference type="OrthoDB" id="10262308at2759"/>
<dbReference type="InterPro" id="IPR033867">
    <property type="entry name" value="Mrt4"/>
</dbReference>
<keyword evidence="9" id="KW-1185">Reference proteome</keyword>
<dbReference type="AlphaFoldDB" id="A0A4S2N1D7"/>
<dbReference type="InterPro" id="IPR043164">
    <property type="entry name" value="Ribosomal_uL10-like_insert_sf"/>
</dbReference>
<dbReference type="FunFam" id="3.90.105.20:FF:000003">
    <property type="entry name" value="Ribosome assembly factor mrt4"/>
    <property type="match status" value="1"/>
</dbReference>
<dbReference type="SUPFAM" id="SSF160369">
    <property type="entry name" value="Ribosomal protein L10-like"/>
    <property type="match status" value="1"/>
</dbReference>
<dbReference type="GO" id="GO:0006364">
    <property type="term" value="P:rRNA processing"/>
    <property type="evidence" value="ECO:0007669"/>
    <property type="project" value="TreeGrafter"/>
</dbReference>
<evidence type="ECO:0000313" key="9">
    <source>
        <dbReference type="Proteomes" id="UP000298138"/>
    </source>
</evidence>